<feature type="chain" id="PRO_5026025235" description="Reversion-inducing cysteine-rich with Kazal motifs N-terminal domain-containing protein" evidence="1">
    <location>
        <begin position="26"/>
        <end position="172"/>
    </location>
</feature>
<name>A0A6H5IEG8_9HYME</name>
<dbReference type="OrthoDB" id="5956770at2759"/>
<gene>
    <name evidence="3" type="ORF">TBRA_LOCUS5977</name>
</gene>
<dbReference type="Pfam" id="PF22961">
    <property type="entry name" value="RECK-like_N"/>
    <property type="match status" value="1"/>
</dbReference>
<keyword evidence="4" id="KW-1185">Reference proteome</keyword>
<dbReference type="EMBL" id="CADCXV010000731">
    <property type="protein sequence ID" value="CAB0034079.1"/>
    <property type="molecule type" value="Genomic_DNA"/>
</dbReference>
<evidence type="ECO:0000259" key="2">
    <source>
        <dbReference type="Pfam" id="PF22961"/>
    </source>
</evidence>
<evidence type="ECO:0000256" key="1">
    <source>
        <dbReference type="SAM" id="SignalP"/>
    </source>
</evidence>
<organism evidence="3 4">
    <name type="scientific">Trichogramma brassicae</name>
    <dbReference type="NCBI Taxonomy" id="86971"/>
    <lineage>
        <taxon>Eukaryota</taxon>
        <taxon>Metazoa</taxon>
        <taxon>Ecdysozoa</taxon>
        <taxon>Arthropoda</taxon>
        <taxon>Hexapoda</taxon>
        <taxon>Insecta</taxon>
        <taxon>Pterygota</taxon>
        <taxon>Neoptera</taxon>
        <taxon>Endopterygota</taxon>
        <taxon>Hymenoptera</taxon>
        <taxon>Apocrita</taxon>
        <taxon>Proctotrupomorpha</taxon>
        <taxon>Chalcidoidea</taxon>
        <taxon>Trichogrammatidae</taxon>
        <taxon>Trichogramma</taxon>
    </lineage>
</organism>
<sequence length="172" mass="19139">MSPMMIRNCITILLLLWLRVGSASAQEMRCCSIAQEPCRSVCSKCLSIADCNIAEAREQENWSGRACCREARSQLCRASCTRVGSRRELGGSCRWSDEARLAECLDRRDEAEQCCASVQDASCRATCRDLLSKSSKRSQALKAYNVKGCFHQVPSCMKPALDQDKSPEDPNM</sequence>
<keyword evidence="1" id="KW-0732">Signal</keyword>
<feature type="domain" description="Reversion-inducing cysteine-rich with Kazal motifs N-terminal" evidence="2">
    <location>
        <begin position="60"/>
        <end position="107"/>
    </location>
</feature>
<dbReference type="AlphaFoldDB" id="A0A6H5IEG8"/>
<feature type="signal peptide" evidence="1">
    <location>
        <begin position="1"/>
        <end position="25"/>
    </location>
</feature>
<dbReference type="InterPro" id="IPR055110">
    <property type="entry name" value="RECK-like_N"/>
</dbReference>
<evidence type="ECO:0000313" key="3">
    <source>
        <dbReference type="EMBL" id="CAB0034079.1"/>
    </source>
</evidence>
<dbReference type="Proteomes" id="UP000479190">
    <property type="component" value="Unassembled WGS sequence"/>
</dbReference>
<proteinExistence type="predicted"/>
<protein>
    <recommendedName>
        <fullName evidence="2">Reversion-inducing cysteine-rich with Kazal motifs N-terminal domain-containing protein</fullName>
    </recommendedName>
</protein>
<reference evidence="3 4" key="1">
    <citation type="submission" date="2020-02" db="EMBL/GenBank/DDBJ databases">
        <authorList>
            <person name="Ferguson B K."/>
        </authorList>
    </citation>
    <scope>NUCLEOTIDE SEQUENCE [LARGE SCALE GENOMIC DNA]</scope>
</reference>
<accession>A0A6H5IEG8</accession>
<evidence type="ECO:0000313" key="4">
    <source>
        <dbReference type="Proteomes" id="UP000479190"/>
    </source>
</evidence>